<feature type="signal peptide" evidence="3">
    <location>
        <begin position="1"/>
        <end position="32"/>
    </location>
</feature>
<evidence type="ECO:0000259" key="5">
    <source>
        <dbReference type="Pfam" id="PF25275"/>
    </source>
</evidence>
<feature type="region of interest" description="Disordered" evidence="2">
    <location>
        <begin position="1520"/>
        <end position="1554"/>
    </location>
</feature>
<accession>A0A2V5K4N4</accession>
<dbReference type="Gene3D" id="1.50.10.20">
    <property type="match status" value="1"/>
</dbReference>
<dbReference type="InterPro" id="IPR008928">
    <property type="entry name" value="6-hairpin_glycosidase_sf"/>
</dbReference>
<dbReference type="InterPro" id="IPR058094">
    <property type="entry name" value="Ig-like_OmpL47-like"/>
</dbReference>
<dbReference type="Gene3D" id="2.60.120.260">
    <property type="entry name" value="Galactose-binding domain-like"/>
    <property type="match status" value="1"/>
</dbReference>
<feature type="domain" description="SbsA Ig-like" evidence="4">
    <location>
        <begin position="174"/>
        <end position="273"/>
    </location>
</feature>
<dbReference type="SUPFAM" id="SSF48208">
    <property type="entry name" value="Six-hairpin glycosidases"/>
    <property type="match status" value="1"/>
</dbReference>
<gene>
    <name evidence="6" type="ORF">DLM86_17750</name>
</gene>
<feature type="chain" id="PRO_5038741963" evidence="3">
    <location>
        <begin position="33"/>
        <end position="1587"/>
    </location>
</feature>
<organism evidence="6 7">
    <name type="scientific">Paenibacillus flagellatus</name>
    <dbReference type="NCBI Taxonomy" id="2211139"/>
    <lineage>
        <taxon>Bacteria</taxon>
        <taxon>Bacillati</taxon>
        <taxon>Bacillota</taxon>
        <taxon>Bacilli</taxon>
        <taxon>Bacillales</taxon>
        <taxon>Paenibacillaceae</taxon>
        <taxon>Paenibacillus</taxon>
    </lineage>
</organism>
<evidence type="ECO:0000256" key="2">
    <source>
        <dbReference type="SAM" id="MobiDB-lite"/>
    </source>
</evidence>
<dbReference type="Gene3D" id="3.30.1920.20">
    <property type="match status" value="1"/>
</dbReference>
<comment type="caution">
    <text evidence="6">The sequence shown here is derived from an EMBL/GenBank/DDBJ whole genome shotgun (WGS) entry which is preliminary data.</text>
</comment>
<dbReference type="InterPro" id="IPR033803">
    <property type="entry name" value="CBD-like_Golvesin-Xly"/>
</dbReference>
<dbReference type="OrthoDB" id="3796513at2"/>
<evidence type="ECO:0000313" key="7">
    <source>
        <dbReference type="Proteomes" id="UP000247476"/>
    </source>
</evidence>
<dbReference type="RefSeq" id="WP_110841404.1">
    <property type="nucleotide sequence ID" value="NZ_QJVJ01000008.1"/>
</dbReference>
<sequence>MKRKLSMLLLAIVLAAGLAPWPMGTGSARAQAATADADIIIDNGQPGYAESADGNWTTSQLQGYNHTTTRYPYSSAPGVYAQWSPTLASEGRYRVSVYKVVHANAEPKAKVDIRHNGKTETTVLNYQTGTSGWVDLGDFDFAAGPDQYVRITQVTQGLPIRADAVRFRKLETIASLTVPADTKSAPVGTEVVVAFDRPMDIRTLTPSNIVLKETASGTVVAATYSVNQNGTAYTMLPAGGLRAQTSYTVEVGETVKNESGTPLYGGFRFDFRTEPDATRRYDFIRPEHFQMRPGTWTYSTSPGSISPKIMIGLPEKDPAAALPARVDIELERGGTYRIWARARDYATNQPGTRFFRVGVDGRLLNEVFGDHGKEGFAWEDAGTVELTAGRHRLELVDTSGFYPRLDGMFVTDDLDFVPPDTLEEALRVDTISKKARAALRYPEWARTDAEPIRTAFIENGDVRVAFYEVPTANGPVIQKETYLRSPSGGAWVKQDDRTDPYGYLLLYTEEQAEKPFNVLDLHYLLINQPNGSTSWLIPTSLETVDAKTVRLTAERDDVRFAATWTIPDGGADPVVTTRLTAKRPGSYSLGMFNAPEKPVADTDFMLLPFQIVSKRLPDEFTLVTEQYASTPLSLVTLPANGERGRASFGVVADPAEIPNRWAYGDNSRFGLSIRGTEGGVLPGLFAPLFGSPEASLSAGQSFEFRYRPVTRPGEWFEAYRHVVTDVFGLTDYRSNVNVSLTEALFNMQELAMDDTFGGWDDKAKAHYNMEGRNVASQGSPLSHLQSYLLTEDPDVYERRTIPTLEYLLTHGSLHFSATGPHGGILDLKGKLSPVGSPVSGFGTSVFGGAYFMTKGQVPLLRQIGMDGGVRHQNAYANDGVPRWHEYLMLYTYTKDSAYLAEAIAGADRYIAERLETPDTRIPAHESFINISYAPYWQGLLDLYEVTKERKYLDAAREGAHRWMTSVWTQPSVASGDVTVRAADLPDRAVMSQSFDGYWRGDAKIRLGYPDNMPLLRDETVPAWQLSRVGLGLEQRSTFSRSGNIMMSNWAPDLMRLSLHTGDPLYEAYARNAIIGRFANYPGYYYNQNMTHPMKADYPYVGPDFTNIYYHHIPAMIGLTVDFLMAQAQKRSDGQIDFPAVREQGYAYFNNKHYGFAPGRLFGESDMWLWMKPGLLSVNSIQADWVAARKDGRFAAALMNESGADIEVEVRLGDEVTGGVPGFGGTATVYDAAGNAGTAIVSDGKLSVVIPARGLIAFAIDAPDVTKPGFADVATDRLVSEPLGGTVAETGPTPEFGRGMVLQLNPAEYVAYVYTQFMPDRIRKAELEWRIGEGEWHKTETEAYPFAFSIRVPDSSRTFSYRVSVTDLAGAVQQSPVRTIAPLDGAPPVTSIEIDGASAPTNGWHSGPVTVALASADRGSGVAQTVYSVNGGDEVPYTAPFVLDSDGEYDIGYYSIDRKGNREERKTVRVRIDRTAPELIVSADPGVLRPPNHKPVPIHVDVRAADSLSGLLDYRLVSIASDEPDDGTGDGGTSDDVGEAEFGSADTDFTLRAERSGRGDGRKYTIVYEARDLAGNVRTAETTVRVPH</sequence>
<dbReference type="Pfam" id="PF25275">
    <property type="entry name" value="Golvesin_C"/>
    <property type="match status" value="1"/>
</dbReference>
<evidence type="ECO:0000256" key="3">
    <source>
        <dbReference type="SAM" id="SignalP"/>
    </source>
</evidence>
<dbReference type="Gene3D" id="2.60.40.1220">
    <property type="match status" value="1"/>
</dbReference>
<keyword evidence="7" id="KW-1185">Reference proteome</keyword>
<dbReference type="InterPro" id="IPR014755">
    <property type="entry name" value="Cu-Rt/internalin_Ig-like"/>
</dbReference>
<evidence type="ECO:0000256" key="1">
    <source>
        <dbReference type="ARBA" id="ARBA00022729"/>
    </source>
</evidence>
<evidence type="ECO:0000259" key="4">
    <source>
        <dbReference type="Pfam" id="PF13205"/>
    </source>
</evidence>
<dbReference type="InterPro" id="IPR032812">
    <property type="entry name" value="SbsA_Ig"/>
</dbReference>
<name>A0A2V5K4N4_9BACL</name>
<dbReference type="Pfam" id="PF13205">
    <property type="entry name" value="Big_5"/>
    <property type="match status" value="1"/>
</dbReference>
<dbReference type="NCBIfam" id="NF047446">
    <property type="entry name" value="barrel_OmpL47"/>
    <property type="match status" value="1"/>
</dbReference>
<dbReference type="EMBL" id="QJVJ01000008">
    <property type="protein sequence ID" value="PYI52854.1"/>
    <property type="molecule type" value="Genomic_DNA"/>
</dbReference>
<protein>
    <submittedName>
        <fullName evidence="6">Uncharacterized protein</fullName>
    </submittedName>
</protein>
<feature type="domain" description="Golvesin/Xly CBD-like" evidence="5">
    <location>
        <begin position="39"/>
        <end position="168"/>
    </location>
</feature>
<proteinExistence type="predicted"/>
<dbReference type="GO" id="GO:0005975">
    <property type="term" value="P:carbohydrate metabolic process"/>
    <property type="evidence" value="ECO:0007669"/>
    <property type="project" value="InterPro"/>
</dbReference>
<evidence type="ECO:0000313" key="6">
    <source>
        <dbReference type="EMBL" id="PYI52854.1"/>
    </source>
</evidence>
<dbReference type="Proteomes" id="UP000247476">
    <property type="component" value="Unassembled WGS sequence"/>
</dbReference>
<reference evidence="6 7" key="1">
    <citation type="submission" date="2018-05" db="EMBL/GenBank/DDBJ databases">
        <title>Paenibacillus flagellatus sp. nov., isolated from selenium mineral soil.</title>
        <authorList>
            <person name="Dai X."/>
        </authorList>
    </citation>
    <scope>NUCLEOTIDE SEQUENCE [LARGE SCALE GENOMIC DNA]</scope>
    <source>
        <strain evidence="6 7">DXL2</strain>
    </source>
</reference>
<keyword evidence="1 3" id="KW-0732">Signal</keyword>